<dbReference type="GO" id="GO:0005524">
    <property type="term" value="F:ATP binding"/>
    <property type="evidence" value="ECO:0007669"/>
    <property type="project" value="UniProtKB-UniRule"/>
</dbReference>
<dbReference type="FunFam" id="3.10.110.10:FF:000063">
    <property type="entry name" value="CDC34p Ubiquitin-conjugating enzyme (E2)"/>
    <property type="match status" value="1"/>
</dbReference>
<keyword evidence="8" id="KW-0547">Nucleotide-binding</keyword>
<accession>A0A6A6U557</accession>
<feature type="compositionally biased region" description="Acidic residues" evidence="9">
    <location>
        <begin position="193"/>
        <end position="207"/>
    </location>
</feature>
<dbReference type="EMBL" id="MU004239">
    <property type="protein sequence ID" value="KAF2666423.1"/>
    <property type="molecule type" value="Genomic_DNA"/>
</dbReference>
<evidence type="ECO:0000259" key="10">
    <source>
        <dbReference type="PROSITE" id="PS50127"/>
    </source>
</evidence>
<dbReference type="GO" id="GO:0016740">
    <property type="term" value="F:transferase activity"/>
    <property type="evidence" value="ECO:0007669"/>
    <property type="project" value="UniProtKB-KW"/>
</dbReference>
<keyword evidence="2 8" id="KW-0833">Ubl conjugation pathway</keyword>
<dbReference type="PANTHER" id="PTHR24067">
    <property type="entry name" value="UBIQUITIN-CONJUGATING ENZYME E2"/>
    <property type="match status" value="1"/>
</dbReference>
<evidence type="ECO:0000313" key="12">
    <source>
        <dbReference type="Proteomes" id="UP000799302"/>
    </source>
</evidence>
<keyword evidence="12" id="KW-1185">Reference proteome</keyword>
<dbReference type="InterPro" id="IPR000608">
    <property type="entry name" value="UBC"/>
</dbReference>
<proteinExistence type="inferred from homology"/>
<dbReference type="InterPro" id="IPR050113">
    <property type="entry name" value="Ub_conjugating_enzyme"/>
</dbReference>
<comment type="similarity">
    <text evidence="8">Belongs to the ubiquitin-conjugating enzyme family.</text>
</comment>
<dbReference type="CDD" id="cd23811">
    <property type="entry name" value="UBCc_ScCDC34-like"/>
    <property type="match status" value="1"/>
</dbReference>
<name>A0A6A6U557_9PEZI</name>
<dbReference type="PROSITE" id="PS00183">
    <property type="entry name" value="UBC_1"/>
    <property type="match status" value="1"/>
</dbReference>
<dbReference type="Gene3D" id="3.10.110.10">
    <property type="entry name" value="Ubiquitin Conjugating Enzyme"/>
    <property type="match status" value="1"/>
</dbReference>
<dbReference type="AlphaFoldDB" id="A0A6A6U557"/>
<dbReference type="Pfam" id="PF00179">
    <property type="entry name" value="UQ_con"/>
    <property type="match status" value="1"/>
</dbReference>
<dbReference type="Proteomes" id="UP000799302">
    <property type="component" value="Unassembled WGS sequence"/>
</dbReference>
<evidence type="ECO:0000256" key="8">
    <source>
        <dbReference type="RuleBase" id="RU362109"/>
    </source>
</evidence>
<organism evidence="11 12">
    <name type="scientific">Microthyrium microscopicum</name>
    <dbReference type="NCBI Taxonomy" id="703497"/>
    <lineage>
        <taxon>Eukaryota</taxon>
        <taxon>Fungi</taxon>
        <taxon>Dikarya</taxon>
        <taxon>Ascomycota</taxon>
        <taxon>Pezizomycotina</taxon>
        <taxon>Dothideomycetes</taxon>
        <taxon>Dothideomycetes incertae sedis</taxon>
        <taxon>Microthyriales</taxon>
        <taxon>Microthyriaceae</taxon>
        <taxon>Microthyrium</taxon>
    </lineage>
</organism>
<evidence type="ECO:0000256" key="4">
    <source>
        <dbReference type="ARBA" id="ARBA00041569"/>
    </source>
</evidence>
<dbReference type="OrthoDB" id="19692at2759"/>
<gene>
    <name evidence="11" type="ORF">BT63DRAFT_458781</name>
</gene>
<keyword evidence="8" id="KW-0067">ATP-binding</keyword>
<evidence type="ECO:0000256" key="9">
    <source>
        <dbReference type="SAM" id="MobiDB-lite"/>
    </source>
</evidence>
<dbReference type="SUPFAM" id="SSF54495">
    <property type="entry name" value="UBC-like"/>
    <property type="match status" value="1"/>
</dbReference>
<dbReference type="PROSITE" id="PS50127">
    <property type="entry name" value="UBC_2"/>
    <property type="match status" value="1"/>
</dbReference>
<feature type="active site" description="Glycyl thioester intermediate" evidence="7">
    <location>
        <position position="84"/>
    </location>
</feature>
<reference evidence="11" key="1">
    <citation type="journal article" date="2020" name="Stud. Mycol.">
        <title>101 Dothideomycetes genomes: a test case for predicting lifestyles and emergence of pathogens.</title>
        <authorList>
            <person name="Haridas S."/>
            <person name="Albert R."/>
            <person name="Binder M."/>
            <person name="Bloem J."/>
            <person name="Labutti K."/>
            <person name="Salamov A."/>
            <person name="Andreopoulos B."/>
            <person name="Baker S."/>
            <person name="Barry K."/>
            <person name="Bills G."/>
            <person name="Bluhm B."/>
            <person name="Cannon C."/>
            <person name="Castanera R."/>
            <person name="Culley D."/>
            <person name="Daum C."/>
            <person name="Ezra D."/>
            <person name="Gonzalez J."/>
            <person name="Henrissat B."/>
            <person name="Kuo A."/>
            <person name="Liang C."/>
            <person name="Lipzen A."/>
            <person name="Lutzoni F."/>
            <person name="Magnuson J."/>
            <person name="Mondo S."/>
            <person name="Nolan M."/>
            <person name="Ohm R."/>
            <person name="Pangilinan J."/>
            <person name="Park H.-J."/>
            <person name="Ramirez L."/>
            <person name="Alfaro M."/>
            <person name="Sun H."/>
            <person name="Tritt A."/>
            <person name="Yoshinaga Y."/>
            <person name="Zwiers L.-H."/>
            <person name="Turgeon B."/>
            <person name="Goodwin S."/>
            <person name="Spatafora J."/>
            <person name="Crous P."/>
            <person name="Grigoriev I."/>
        </authorList>
    </citation>
    <scope>NUCLEOTIDE SEQUENCE</scope>
    <source>
        <strain evidence="11">CBS 115976</strain>
    </source>
</reference>
<evidence type="ECO:0000256" key="5">
    <source>
        <dbReference type="ARBA" id="ARBA00042179"/>
    </source>
</evidence>
<evidence type="ECO:0000256" key="2">
    <source>
        <dbReference type="ARBA" id="ARBA00022786"/>
    </source>
</evidence>
<evidence type="ECO:0000313" key="11">
    <source>
        <dbReference type="EMBL" id="KAF2666423.1"/>
    </source>
</evidence>
<dbReference type="SMART" id="SM00212">
    <property type="entry name" value="UBCc"/>
    <property type="match status" value="1"/>
</dbReference>
<dbReference type="InterPro" id="IPR023313">
    <property type="entry name" value="UBQ-conjugating_AS"/>
</dbReference>
<protein>
    <recommendedName>
        <fullName evidence="3">Ubiquitin-conjugating enzyme E2 2</fullName>
    </recommendedName>
    <alternativeName>
        <fullName evidence="5">E2 ubiquitin-conjugating enzyme 2</fullName>
    </alternativeName>
    <alternativeName>
        <fullName evidence="6">Ubiquitin carrier protein UBC2</fullName>
    </alternativeName>
    <alternativeName>
        <fullName evidence="4">Ubiquitin-protein ligase UBC2</fullName>
    </alternativeName>
</protein>
<keyword evidence="1" id="KW-0808">Transferase</keyword>
<evidence type="ECO:0000256" key="7">
    <source>
        <dbReference type="PROSITE-ProRule" id="PRU10133"/>
    </source>
</evidence>
<evidence type="ECO:0000256" key="6">
    <source>
        <dbReference type="ARBA" id="ARBA00042190"/>
    </source>
</evidence>
<feature type="region of interest" description="Disordered" evidence="9">
    <location>
        <begin position="193"/>
        <end position="221"/>
    </location>
</feature>
<sequence>MTERILMTEFKDLANMPWLHVSLINDNVFKWKVALIVLNKDSLYYGGYFVANMTFPKNYPYSPPDFRFTKSLYHPNVYEDGRLCISILHAPGEDEMSGESASIRWSPVQRVESVLISVISLLDDANIDSPANVDASVLFRDNPAAYKEMVVKDLEASKKDIPKDFIMPTTEAYGAKKKEEVVSYVDDWADSDGEFDFDSGSDDDESMEVNGVDSDAEDEED</sequence>
<feature type="domain" description="UBC core" evidence="10">
    <location>
        <begin position="1"/>
        <end position="159"/>
    </location>
</feature>
<dbReference type="InterPro" id="IPR016135">
    <property type="entry name" value="UBQ-conjugating_enzyme/RWD"/>
</dbReference>
<evidence type="ECO:0000256" key="1">
    <source>
        <dbReference type="ARBA" id="ARBA00022679"/>
    </source>
</evidence>
<evidence type="ECO:0000256" key="3">
    <source>
        <dbReference type="ARBA" id="ARBA00039884"/>
    </source>
</evidence>